<dbReference type="EMBL" id="VSRR010089522">
    <property type="protein sequence ID" value="MPC91931.1"/>
    <property type="molecule type" value="Genomic_DNA"/>
</dbReference>
<feature type="region of interest" description="Disordered" evidence="1">
    <location>
        <begin position="80"/>
        <end position="103"/>
    </location>
</feature>
<organism evidence="2 3">
    <name type="scientific">Portunus trituberculatus</name>
    <name type="common">Swimming crab</name>
    <name type="synonym">Neptunus trituberculatus</name>
    <dbReference type="NCBI Taxonomy" id="210409"/>
    <lineage>
        <taxon>Eukaryota</taxon>
        <taxon>Metazoa</taxon>
        <taxon>Ecdysozoa</taxon>
        <taxon>Arthropoda</taxon>
        <taxon>Crustacea</taxon>
        <taxon>Multicrustacea</taxon>
        <taxon>Malacostraca</taxon>
        <taxon>Eumalacostraca</taxon>
        <taxon>Eucarida</taxon>
        <taxon>Decapoda</taxon>
        <taxon>Pleocyemata</taxon>
        <taxon>Brachyura</taxon>
        <taxon>Eubrachyura</taxon>
        <taxon>Portunoidea</taxon>
        <taxon>Portunidae</taxon>
        <taxon>Portuninae</taxon>
        <taxon>Portunus</taxon>
    </lineage>
</organism>
<keyword evidence="3" id="KW-1185">Reference proteome</keyword>
<dbReference type="Proteomes" id="UP000324222">
    <property type="component" value="Unassembled WGS sequence"/>
</dbReference>
<evidence type="ECO:0000313" key="3">
    <source>
        <dbReference type="Proteomes" id="UP000324222"/>
    </source>
</evidence>
<comment type="caution">
    <text evidence="2">The sequence shown here is derived from an EMBL/GenBank/DDBJ whole genome shotgun (WGS) entry which is preliminary data.</text>
</comment>
<feature type="region of interest" description="Disordered" evidence="1">
    <location>
        <begin position="39"/>
        <end position="63"/>
    </location>
</feature>
<evidence type="ECO:0000256" key="1">
    <source>
        <dbReference type="SAM" id="MobiDB-lite"/>
    </source>
</evidence>
<gene>
    <name evidence="2" type="ORF">E2C01_086996</name>
</gene>
<name>A0A5B7J298_PORTR</name>
<evidence type="ECO:0000313" key="2">
    <source>
        <dbReference type="EMBL" id="MPC91931.1"/>
    </source>
</evidence>
<protein>
    <submittedName>
        <fullName evidence="2">Uncharacterized protein</fullName>
    </submittedName>
</protein>
<proteinExistence type="predicted"/>
<sequence>MKSKTPSCRFPSSKSLPSLTFLFLEGVCFFLQEDEEEARHHLHEGGGAAPGPHGDPCTAPQSKGNTVLLHRRTHKQTLDTLTHSHHHPSSEEPPDGGFGAGPHLSAIHAVTVTTLAEITTASVTPSPAAVLSPPRHVIHALLGLTTGHSHAPAHANGHLSECSAPRMAWRSSFFAAPRTAVKRPTRTRKYPPPQLAQN</sequence>
<accession>A0A5B7J298</accession>
<reference evidence="2 3" key="1">
    <citation type="submission" date="2019-05" db="EMBL/GenBank/DDBJ databases">
        <title>Another draft genome of Portunus trituberculatus and its Hox gene families provides insights of decapod evolution.</title>
        <authorList>
            <person name="Jeong J.-H."/>
            <person name="Song I."/>
            <person name="Kim S."/>
            <person name="Choi T."/>
            <person name="Kim D."/>
            <person name="Ryu S."/>
            <person name="Kim W."/>
        </authorList>
    </citation>
    <scope>NUCLEOTIDE SEQUENCE [LARGE SCALE GENOMIC DNA]</scope>
    <source>
        <tissue evidence="2">Muscle</tissue>
    </source>
</reference>
<dbReference type="AlphaFoldDB" id="A0A5B7J298"/>